<feature type="transmembrane region" description="Helical" evidence="8">
    <location>
        <begin position="306"/>
        <end position="327"/>
    </location>
</feature>
<dbReference type="Pfam" id="PF02652">
    <property type="entry name" value="Lactate_perm"/>
    <property type="match status" value="1"/>
</dbReference>
<protein>
    <recommendedName>
        <fullName evidence="8">L-lactate permease</fullName>
    </recommendedName>
</protein>
<dbReference type="NCBIfam" id="TIGR00795">
    <property type="entry name" value="lctP"/>
    <property type="match status" value="1"/>
</dbReference>
<feature type="transmembrane region" description="Helical" evidence="8">
    <location>
        <begin position="154"/>
        <end position="179"/>
    </location>
</feature>
<keyword evidence="5 8" id="KW-0812">Transmembrane</keyword>
<dbReference type="PATRIC" id="fig|665952.3.peg.1163"/>
<evidence type="ECO:0000313" key="9">
    <source>
        <dbReference type="EMBL" id="EHL78665.1"/>
    </source>
</evidence>
<dbReference type="PANTHER" id="PTHR30003">
    <property type="entry name" value="L-LACTATE PERMEASE"/>
    <property type="match status" value="1"/>
</dbReference>
<evidence type="ECO:0000256" key="3">
    <source>
        <dbReference type="ARBA" id="ARBA00022448"/>
    </source>
</evidence>
<dbReference type="GO" id="GO:0005886">
    <property type="term" value="C:plasma membrane"/>
    <property type="evidence" value="ECO:0007669"/>
    <property type="project" value="UniProtKB-SubCell"/>
</dbReference>
<feature type="transmembrane region" description="Helical" evidence="8">
    <location>
        <begin position="12"/>
        <end position="34"/>
    </location>
</feature>
<reference evidence="9 10" key="1">
    <citation type="submission" date="2011-09" db="EMBL/GenBank/DDBJ databases">
        <title>The Genome Sequence of Bacillus smithii 7_3_47FAA.</title>
        <authorList>
            <consortium name="The Broad Institute Genome Sequencing Platform"/>
            <person name="Earl A."/>
            <person name="Ward D."/>
            <person name="Feldgarden M."/>
            <person name="Gevers D."/>
            <person name="Daigneault M."/>
            <person name="Strauss J."/>
            <person name="Allen-Vercoe E."/>
            <person name="Young S.K."/>
            <person name="Zeng Q."/>
            <person name="Gargeya S."/>
            <person name="Fitzgerald M."/>
            <person name="Haas B."/>
            <person name="Abouelleil A."/>
            <person name="Alvarado L."/>
            <person name="Arachchi H.M."/>
            <person name="Berlin A."/>
            <person name="Brown A."/>
            <person name="Chapman S.B."/>
            <person name="Chen Z."/>
            <person name="Dunbar C."/>
            <person name="Freedman E."/>
            <person name="Gearin G."/>
            <person name="Goldberg J."/>
            <person name="Griggs A."/>
            <person name="Gujja S."/>
            <person name="Heiman D."/>
            <person name="Howarth C."/>
            <person name="Larson L."/>
            <person name="Lui A."/>
            <person name="MacDonald P.J.P."/>
            <person name="Montmayeur A."/>
            <person name="Murphy C."/>
            <person name="Neiman D."/>
            <person name="Pearson M."/>
            <person name="Priest M."/>
            <person name="Roberts A."/>
            <person name="Saif S."/>
            <person name="Shea T."/>
            <person name="Shenoy N."/>
            <person name="Sisk P."/>
            <person name="Stolte C."/>
            <person name="Sykes S."/>
            <person name="Wortman J."/>
            <person name="Nusbaum C."/>
            <person name="Birren B."/>
        </authorList>
    </citation>
    <scope>NUCLEOTIDE SEQUENCE [LARGE SCALE GENOMIC DNA]</scope>
    <source>
        <strain evidence="9 10">7_3_47FAA</strain>
    </source>
</reference>
<feature type="transmembrane region" description="Helical" evidence="8">
    <location>
        <begin position="252"/>
        <end position="269"/>
    </location>
</feature>
<keyword evidence="7 8" id="KW-0472">Membrane</keyword>
<feature type="transmembrane region" description="Helical" evidence="8">
    <location>
        <begin position="415"/>
        <end position="441"/>
    </location>
</feature>
<keyword evidence="6 8" id="KW-1133">Transmembrane helix</keyword>
<comment type="caution">
    <text evidence="9">The sequence shown here is derived from an EMBL/GenBank/DDBJ whole genome shotgun (WGS) entry which is preliminary data.</text>
</comment>
<dbReference type="EMBL" id="ACWF01000060">
    <property type="protein sequence ID" value="EHL78665.1"/>
    <property type="molecule type" value="Genomic_DNA"/>
</dbReference>
<evidence type="ECO:0000313" key="10">
    <source>
        <dbReference type="Proteomes" id="UP000011747"/>
    </source>
</evidence>
<feature type="transmembrane region" description="Helical" evidence="8">
    <location>
        <begin position="70"/>
        <end position="91"/>
    </location>
</feature>
<feature type="transmembrane region" description="Helical" evidence="8">
    <location>
        <begin position="374"/>
        <end position="394"/>
    </location>
</feature>
<keyword evidence="4 8" id="KW-1003">Cell membrane</keyword>
<dbReference type="AlphaFoldDB" id="G9QJJ6"/>
<feature type="transmembrane region" description="Helical" evidence="8">
    <location>
        <begin position="447"/>
        <end position="467"/>
    </location>
</feature>
<dbReference type="Proteomes" id="UP000011747">
    <property type="component" value="Unassembled WGS sequence"/>
</dbReference>
<comment type="subcellular location">
    <subcellularLocation>
        <location evidence="1 8">Cell membrane</location>
        <topology evidence="1 8">Multi-pass membrane protein</topology>
    </subcellularLocation>
</comment>
<evidence type="ECO:0000256" key="7">
    <source>
        <dbReference type="ARBA" id="ARBA00023136"/>
    </source>
</evidence>
<dbReference type="RefSeq" id="WP_003353465.1">
    <property type="nucleotide sequence ID" value="NZ_JH414747.1"/>
</dbReference>
<evidence type="ECO:0000256" key="4">
    <source>
        <dbReference type="ARBA" id="ARBA00022475"/>
    </source>
</evidence>
<feature type="transmembrane region" description="Helical" evidence="8">
    <location>
        <begin position="118"/>
        <end position="147"/>
    </location>
</feature>
<gene>
    <name evidence="9" type="ORF">HMPREF1015_01879</name>
</gene>
<feature type="transmembrane region" description="Helical" evidence="8">
    <location>
        <begin position="40"/>
        <end position="58"/>
    </location>
</feature>
<dbReference type="InterPro" id="IPR003804">
    <property type="entry name" value="Lactate_perm"/>
</dbReference>
<name>G9QJJ6_9BACI</name>
<organism evidence="9 10">
    <name type="scientific">Bacillus smithii 7_3_47FAA</name>
    <dbReference type="NCBI Taxonomy" id="665952"/>
    <lineage>
        <taxon>Bacteria</taxon>
        <taxon>Bacillati</taxon>
        <taxon>Bacillota</taxon>
        <taxon>Bacilli</taxon>
        <taxon>Bacillales</taxon>
        <taxon>Bacillaceae</taxon>
        <taxon>Bacillus</taxon>
    </lineage>
</organism>
<keyword evidence="10" id="KW-1185">Reference proteome</keyword>
<comment type="similarity">
    <text evidence="2 8">Belongs to the lactate permease family.</text>
</comment>
<evidence type="ECO:0000256" key="5">
    <source>
        <dbReference type="ARBA" id="ARBA00022692"/>
    </source>
</evidence>
<evidence type="ECO:0000256" key="6">
    <source>
        <dbReference type="ARBA" id="ARBA00022989"/>
    </source>
</evidence>
<dbReference type="PANTHER" id="PTHR30003:SF0">
    <property type="entry name" value="GLYCOLATE PERMEASE GLCA-RELATED"/>
    <property type="match status" value="1"/>
</dbReference>
<keyword evidence="3 8" id="KW-0813">Transport</keyword>
<evidence type="ECO:0000256" key="1">
    <source>
        <dbReference type="ARBA" id="ARBA00004651"/>
    </source>
</evidence>
<feature type="transmembrane region" description="Helical" evidence="8">
    <location>
        <begin position="529"/>
        <end position="548"/>
    </location>
</feature>
<accession>G9QJJ6</accession>
<feature type="transmembrane region" description="Helical" evidence="8">
    <location>
        <begin position="191"/>
        <end position="214"/>
    </location>
</feature>
<comment type="function">
    <text evidence="8">Uptake of L-lactate across the membrane. Can also transport D-lactate and glycolate.</text>
</comment>
<dbReference type="HOGENOM" id="CLU_021628_0_0_9"/>
<dbReference type="GO" id="GO:0015129">
    <property type="term" value="F:lactate transmembrane transporter activity"/>
    <property type="evidence" value="ECO:0007669"/>
    <property type="project" value="UniProtKB-UniRule"/>
</dbReference>
<proteinExistence type="inferred from homology"/>
<feature type="transmembrane region" description="Helical" evidence="8">
    <location>
        <begin position="226"/>
        <end position="246"/>
    </location>
</feature>
<dbReference type="GO" id="GO:0015295">
    <property type="term" value="F:solute:proton symporter activity"/>
    <property type="evidence" value="ECO:0007669"/>
    <property type="project" value="TreeGrafter"/>
</dbReference>
<evidence type="ECO:0000256" key="2">
    <source>
        <dbReference type="ARBA" id="ARBA00010100"/>
    </source>
</evidence>
<evidence type="ECO:0000256" key="8">
    <source>
        <dbReference type="RuleBase" id="RU365092"/>
    </source>
</evidence>
<sequence>MSVWEQLYNPLNNIWLSAAIAAIPIILFIVMLVFIKLKGYVAGGLSVLAAGAVALFVYKMPAAMVAASAVYGVLAGIWPVASIVLAAIFLYKITVKTGQFTIIKNSISSVTEDQRIQVLLVAFSFGAFLEGAAGFGAPVAITAAILVGLGFRPFYAAGLCLIANIAGGAYGAMGIPVTIPALLTGLNGLSVARYTALVLPLVSFMIAFLLIFIVDGFKGIRQTFPAILVSGGSFSLTQAFVLYFLGAELADIFSAIVSLLALILLLRVWKPKEIYQVKRSENTSETATEETEATEAKEAYPVNKIIFAWLPFILLTVFVTLFNLSFIKKLFEAGGPLNKLVLLFPIPGLNNLVIRHAPVVPEKSPYPAVFKLDLFSSTTTAIVLAIIFTLLILHCDWKLIKETAVETGKELISPILTICSVLAFAYICMYSGMSSTLGLAFASSGKIFPLFSPILGWLGVFLTGSVVNSGSLFAPLQSVTATQIGIPPETMVAVNVMGGTMAKMISPQSIAVAAAAVGLVGKDNELFKFTIKYSLVLLILIGFISWFIF</sequence>